<comment type="caution">
    <text evidence="1">The sequence shown here is derived from an EMBL/GenBank/DDBJ whole genome shotgun (WGS) entry which is preliminary data.</text>
</comment>
<reference evidence="1" key="1">
    <citation type="journal article" date="2021" name="PeerJ">
        <title>Extensive microbial diversity within the chicken gut microbiome revealed by metagenomics and culture.</title>
        <authorList>
            <person name="Gilroy R."/>
            <person name="Ravi A."/>
            <person name="Getino M."/>
            <person name="Pursley I."/>
            <person name="Horton D.L."/>
            <person name="Alikhan N.F."/>
            <person name="Baker D."/>
            <person name="Gharbi K."/>
            <person name="Hall N."/>
            <person name="Watson M."/>
            <person name="Adriaenssens E.M."/>
            <person name="Foster-Nyarko E."/>
            <person name="Jarju S."/>
            <person name="Secka A."/>
            <person name="Antonio M."/>
            <person name="Oren A."/>
            <person name="Chaudhuri R.R."/>
            <person name="La Ragione R."/>
            <person name="Hildebrand F."/>
            <person name="Pallen M.J."/>
        </authorList>
    </citation>
    <scope>NUCLEOTIDE SEQUENCE</scope>
    <source>
        <strain evidence="1">ChiW7-2402</strain>
    </source>
</reference>
<evidence type="ECO:0000313" key="1">
    <source>
        <dbReference type="EMBL" id="HIZ73183.1"/>
    </source>
</evidence>
<evidence type="ECO:0008006" key="3">
    <source>
        <dbReference type="Google" id="ProtNLM"/>
    </source>
</evidence>
<reference evidence="1" key="2">
    <citation type="submission" date="2021-04" db="EMBL/GenBank/DDBJ databases">
        <authorList>
            <person name="Gilroy R."/>
        </authorList>
    </citation>
    <scope>NUCLEOTIDE SEQUENCE</scope>
    <source>
        <strain evidence="1">ChiW7-2402</strain>
    </source>
</reference>
<dbReference type="PANTHER" id="PTHR39162">
    <property type="entry name" value="GLL3345 PROTEIN"/>
    <property type="match status" value="1"/>
</dbReference>
<dbReference type="EMBL" id="DXBB01000088">
    <property type="protein sequence ID" value="HIZ73183.1"/>
    <property type="molecule type" value="Genomic_DNA"/>
</dbReference>
<protein>
    <recommendedName>
        <fullName evidence="3">Sporulation protein YtfJ</fullName>
    </recommendedName>
</protein>
<sequence length="125" mass="13249">MVENKQIDRLIEGTAQRLSQLVDIDTVIGKPVYSSGGTEIIPLAKVTMGYLSGGGEYGTAKIVHEDGSIPFAGGAGTVVSMKPVGFLIDDGKGCRLIQLGDGPLDRVIEKAGELLEQLTERYARS</sequence>
<dbReference type="PIRSF" id="PIRSF021377">
    <property type="entry name" value="YtfJ"/>
    <property type="match status" value="1"/>
</dbReference>
<proteinExistence type="predicted"/>
<dbReference type="Pfam" id="PF09579">
    <property type="entry name" value="Spore_YtfJ"/>
    <property type="match status" value="1"/>
</dbReference>
<accession>A0A9D2G4T7</accession>
<dbReference type="InterPro" id="IPR014229">
    <property type="entry name" value="Spore_YtfJ"/>
</dbReference>
<evidence type="ECO:0000313" key="2">
    <source>
        <dbReference type="Proteomes" id="UP000824102"/>
    </source>
</evidence>
<organism evidence="1 2">
    <name type="scientific">Candidatus Gallimonas intestinavium</name>
    <dbReference type="NCBI Taxonomy" id="2838603"/>
    <lineage>
        <taxon>Bacteria</taxon>
        <taxon>Bacillati</taxon>
        <taxon>Bacillota</taxon>
        <taxon>Clostridia</taxon>
        <taxon>Candidatus Gallimonas</taxon>
    </lineage>
</organism>
<dbReference type="PANTHER" id="PTHR39162:SF1">
    <property type="entry name" value="SPORULATION PROTEIN YTFJ"/>
    <property type="match status" value="1"/>
</dbReference>
<gene>
    <name evidence="1" type="ORF">H9964_06350</name>
</gene>
<dbReference type="Proteomes" id="UP000824102">
    <property type="component" value="Unassembled WGS sequence"/>
</dbReference>
<name>A0A9D2G4T7_9FIRM</name>
<dbReference type="AlphaFoldDB" id="A0A9D2G4T7"/>